<name>A0AAQ3Q135_9LILI</name>
<dbReference type="EMBL" id="CP136890">
    <property type="protein sequence ID" value="WOK92799.1"/>
    <property type="molecule type" value="Genomic_DNA"/>
</dbReference>
<evidence type="ECO:0000259" key="3">
    <source>
        <dbReference type="SMART" id="SM00645"/>
    </source>
</evidence>
<dbReference type="GO" id="GO:0008234">
    <property type="term" value="F:cysteine-type peptidase activity"/>
    <property type="evidence" value="ECO:0007669"/>
    <property type="project" value="InterPro"/>
</dbReference>
<keyword evidence="5" id="KW-1185">Reference proteome</keyword>
<dbReference type="SMART" id="SM00645">
    <property type="entry name" value="Pept_C1"/>
    <property type="match status" value="1"/>
</dbReference>
<dbReference type="InterPro" id="IPR000668">
    <property type="entry name" value="Peptidase_C1A_C"/>
</dbReference>
<evidence type="ECO:0000256" key="2">
    <source>
        <dbReference type="ARBA" id="ARBA00023157"/>
    </source>
</evidence>
<dbReference type="Gene3D" id="3.90.70.10">
    <property type="entry name" value="Cysteine proteinases"/>
    <property type="match status" value="1"/>
</dbReference>
<proteinExistence type="inferred from homology"/>
<dbReference type="PANTHER" id="PTHR12411">
    <property type="entry name" value="CYSTEINE PROTEASE FAMILY C1-RELATED"/>
    <property type="match status" value="1"/>
</dbReference>
<dbReference type="InterPro" id="IPR039417">
    <property type="entry name" value="Peptidase_C1A_papain-like"/>
</dbReference>
<organism evidence="4 5">
    <name type="scientific">Canna indica</name>
    <name type="common">Indian-shot</name>
    <dbReference type="NCBI Taxonomy" id="4628"/>
    <lineage>
        <taxon>Eukaryota</taxon>
        <taxon>Viridiplantae</taxon>
        <taxon>Streptophyta</taxon>
        <taxon>Embryophyta</taxon>
        <taxon>Tracheophyta</taxon>
        <taxon>Spermatophyta</taxon>
        <taxon>Magnoliopsida</taxon>
        <taxon>Liliopsida</taxon>
        <taxon>Zingiberales</taxon>
        <taxon>Cannaceae</taxon>
        <taxon>Canna</taxon>
    </lineage>
</organism>
<dbReference type="InterPro" id="IPR025661">
    <property type="entry name" value="Pept_asp_AS"/>
</dbReference>
<evidence type="ECO:0000313" key="5">
    <source>
        <dbReference type="Proteomes" id="UP001327560"/>
    </source>
</evidence>
<dbReference type="GO" id="GO:0006508">
    <property type="term" value="P:proteolysis"/>
    <property type="evidence" value="ECO:0007669"/>
    <property type="project" value="InterPro"/>
</dbReference>
<dbReference type="Pfam" id="PF00112">
    <property type="entry name" value="Peptidase_C1"/>
    <property type="match status" value="1"/>
</dbReference>
<dbReference type="AlphaFoldDB" id="A0AAQ3Q135"/>
<evidence type="ECO:0000256" key="1">
    <source>
        <dbReference type="ARBA" id="ARBA00008455"/>
    </source>
</evidence>
<dbReference type="CDD" id="cd02248">
    <property type="entry name" value="Peptidase_C1A"/>
    <property type="match status" value="1"/>
</dbReference>
<gene>
    <name evidence="4" type="ORF">Cni_G01491</name>
</gene>
<reference evidence="4 5" key="1">
    <citation type="submission" date="2023-10" db="EMBL/GenBank/DDBJ databases">
        <title>Chromosome-scale genome assembly provides insights into flower coloration mechanisms of Canna indica.</title>
        <authorList>
            <person name="Li C."/>
        </authorList>
    </citation>
    <scope>NUCLEOTIDE SEQUENCE [LARGE SCALE GENOMIC DNA]</scope>
    <source>
        <tissue evidence="4">Flower</tissue>
    </source>
</reference>
<evidence type="ECO:0000313" key="4">
    <source>
        <dbReference type="EMBL" id="WOK92799.1"/>
    </source>
</evidence>
<dbReference type="PROSITE" id="PS00640">
    <property type="entry name" value="THIOL_PROTEASE_ASN"/>
    <property type="match status" value="1"/>
</dbReference>
<dbReference type="InterPro" id="IPR013128">
    <property type="entry name" value="Peptidase_C1A"/>
</dbReference>
<dbReference type="SUPFAM" id="SSF54001">
    <property type="entry name" value="Cysteine proteinases"/>
    <property type="match status" value="1"/>
</dbReference>
<sequence>MANQPISVSIEAAGQDFQFYSEGVFTGSCGTELDHGVGIVGYGTADDGTKYWIVKNSWRADWGEQGYIRMQRDVSTTEGLCGIAMEASYPIKTSPNPVKRKPRI</sequence>
<accession>A0AAQ3Q135</accession>
<dbReference type="Proteomes" id="UP001327560">
    <property type="component" value="Chromosome 1"/>
</dbReference>
<comment type="similarity">
    <text evidence="1">Belongs to the peptidase C1 family.</text>
</comment>
<dbReference type="InterPro" id="IPR038765">
    <property type="entry name" value="Papain-like_cys_pep_sf"/>
</dbReference>
<feature type="domain" description="Peptidase C1A papain C-terminal" evidence="3">
    <location>
        <begin position="1"/>
        <end position="91"/>
    </location>
</feature>
<protein>
    <submittedName>
        <fullName evidence="4">Vignain-like</fullName>
    </submittedName>
</protein>
<keyword evidence="2" id="KW-1015">Disulfide bond</keyword>